<dbReference type="InterPro" id="IPR034363">
    <property type="entry name" value="eIF3B_RRM"/>
</dbReference>
<dbReference type="OrthoDB" id="10250414at2759"/>
<dbReference type="CDD" id="cd12278">
    <property type="entry name" value="RRM_eIF3B"/>
    <property type="match status" value="1"/>
</dbReference>
<dbReference type="EMBL" id="VIIS01002156">
    <property type="protein sequence ID" value="KAF0287931.1"/>
    <property type="molecule type" value="Genomic_DNA"/>
</dbReference>
<dbReference type="GO" id="GO:0016282">
    <property type="term" value="C:eukaryotic 43S preinitiation complex"/>
    <property type="evidence" value="ECO:0007669"/>
    <property type="project" value="UniProtKB-UniRule"/>
</dbReference>
<dbReference type="PANTHER" id="PTHR14068:SF0">
    <property type="entry name" value="EUKARYOTIC TRANSLATION INITIATION FACTOR 3 SUBUNIT B"/>
    <property type="match status" value="1"/>
</dbReference>
<feature type="compositionally biased region" description="Acidic residues" evidence="9">
    <location>
        <begin position="20"/>
        <end position="30"/>
    </location>
</feature>
<accession>A0A6A4VEC0</accession>
<keyword evidence="4" id="KW-0853">WD repeat</keyword>
<dbReference type="FunFam" id="3.30.70.330:FF:000235">
    <property type="entry name" value="Eukaryotic translation initiation factor 3 subunit B"/>
    <property type="match status" value="1"/>
</dbReference>
<dbReference type="Pfam" id="PF08662">
    <property type="entry name" value="eIF2A"/>
    <property type="match status" value="1"/>
</dbReference>
<keyword evidence="5 7" id="KW-0694">RNA-binding</keyword>
<evidence type="ECO:0000256" key="4">
    <source>
        <dbReference type="ARBA" id="ARBA00022574"/>
    </source>
</evidence>
<dbReference type="SUPFAM" id="SSF54928">
    <property type="entry name" value="RNA-binding domain, RBD"/>
    <property type="match status" value="1"/>
</dbReference>
<evidence type="ECO:0000259" key="10">
    <source>
        <dbReference type="PROSITE" id="PS50102"/>
    </source>
</evidence>
<dbReference type="HAMAP" id="MF_03001">
    <property type="entry name" value="eIF3b"/>
    <property type="match status" value="1"/>
</dbReference>
<dbReference type="PROSITE" id="PS50102">
    <property type="entry name" value="RRM"/>
    <property type="match status" value="1"/>
</dbReference>
<dbReference type="InterPro" id="IPR035979">
    <property type="entry name" value="RBD_domain_sf"/>
</dbReference>
<comment type="similarity">
    <text evidence="7 8">Belongs to the eIF-3 subunit B family.</text>
</comment>
<feature type="region of interest" description="Disordered" evidence="9">
    <location>
        <begin position="1"/>
        <end position="30"/>
    </location>
</feature>
<dbReference type="InterPro" id="IPR011400">
    <property type="entry name" value="EIF3B"/>
</dbReference>
<dbReference type="PANTHER" id="PTHR14068">
    <property type="entry name" value="EUKARYOTIC TRANSLATION INITIATION FACTOR 3 EIF3 -RELATED"/>
    <property type="match status" value="1"/>
</dbReference>
<keyword evidence="3 7" id="KW-0396">Initiation factor</keyword>
<gene>
    <name evidence="11" type="primary">Eif3b</name>
    <name evidence="11" type="ORF">FJT64_013653</name>
</gene>
<dbReference type="GO" id="GO:0031369">
    <property type="term" value="F:translation initiation factor binding"/>
    <property type="evidence" value="ECO:0007669"/>
    <property type="project" value="InterPro"/>
</dbReference>
<sequence>MSRRKNSESIGNDSEFGDNYVEEPDFSDPEDFVDDIAEEELLGDILQHKPKETGGFDSIIVVDGIPQVAKEEKKPGSDQKTRLEKLQNIIKKLYNSYGTITNEYWPIDANNKTKGYVFFEYKRPEQAAEAVKATNGHKLDKTHTFVVNLFTDFEKYANISETWQPPEPQPYPDLGNLHYFLELTPNTPSANASAATRRQEPDCFNQYAVLSDAGGSTAIYSNSLPEPTLIEERKLWTEKYIKWSPLGTYLATLHGKGVALWGGEKFGQIKRFSHPGVEFIDFSPCEKYLVTFSPMAESHGQPGTHAIVVWEVLTGQEKRSFSADRSAAVWPALRWSHNDKYFARLQRVERKDGPVETISIYETPSCGLLDKKSLEVPGVRDFSWSPSDTIISYWVPEVNYGETPARVTLLKIPSREVIRTKNLFSVIDLKMHWQSSGEHLCVKVDRYNRAKKEKDDTIKYVGVHYNFEIFHLREKNVPVDSMEIKDKIMAFAWEPVGSKFAIVTSVSNTSNNVSFYCVKSGTEPALLKTLEKKACNHLFWSPRGQHIILAGLLNLNGVFEFVDTNDFTVMGANDHFMCTDVEWDPTGRYVFTAVSWWGHKIDNGFWLWTFQGRVVHRHNVQRMCNVQWRPRPKTLLSERQIKNIKKNLNKYGAQFDLKDKMRASRASKELIEGRQRLVKAFTEYRNKCIELWKEQKPRRLQLRDGVDTDSLSAGGGEMEEESVELIVKKEVTIIP</sequence>
<protein>
    <recommendedName>
        <fullName evidence="7 8">Eukaryotic translation initiation factor 3 subunit B</fullName>
        <shortName evidence="7 8">eIF3b</shortName>
    </recommendedName>
    <alternativeName>
        <fullName evidence="7">Eukaryotic translation initiation factor 3 subunit 9</fullName>
    </alternativeName>
</protein>
<dbReference type="GO" id="GO:0003743">
    <property type="term" value="F:translation initiation factor activity"/>
    <property type="evidence" value="ECO:0007669"/>
    <property type="project" value="UniProtKB-UniRule"/>
</dbReference>
<evidence type="ECO:0000256" key="8">
    <source>
        <dbReference type="PIRNR" id="PIRNR036424"/>
    </source>
</evidence>
<keyword evidence="2 7" id="KW-0963">Cytoplasm</keyword>
<comment type="caution">
    <text evidence="11">The sequence shown here is derived from an EMBL/GenBank/DDBJ whole genome shotgun (WGS) entry which is preliminary data.</text>
</comment>
<dbReference type="Pfam" id="PF00076">
    <property type="entry name" value="RRM_1"/>
    <property type="match status" value="1"/>
</dbReference>
<evidence type="ECO:0000256" key="5">
    <source>
        <dbReference type="ARBA" id="ARBA00022884"/>
    </source>
</evidence>
<evidence type="ECO:0000256" key="6">
    <source>
        <dbReference type="ARBA" id="ARBA00022917"/>
    </source>
</evidence>
<dbReference type="GO" id="GO:0033290">
    <property type="term" value="C:eukaryotic 48S preinitiation complex"/>
    <property type="evidence" value="ECO:0007669"/>
    <property type="project" value="UniProtKB-UniRule"/>
</dbReference>
<dbReference type="InterPro" id="IPR012677">
    <property type="entry name" value="Nucleotide-bd_a/b_plait_sf"/>
</dbReference>
<dbReference type="SUPFAM" id="SSF82171">
    <property type="entry name" value="DPP6 N-terminal domain-like"/>
    <property type="match status" value="1"/>
</dbReference>
<feature type="domain" description="RRM" evidence="10">
    <location>
        <begin position="58"/>
        <end position="152"/>
    </location>
</feature>
<dbReference type="GO" id="GO:0005852">
    <property type="term" value="C:eukaryotic translation initiation factor 3 complex"/>
    <property type="evidence" value="ECO:0007669"/>
    <property type="project" value="UniProtKB-UniRule"/>
</dbReference>
<dbReference type="InterPro" id="IPR000504">
    <property type="entry name" value="RRM_dom"/>
</dbReference>
<reference evidence="11 12" key="1">
    <citation type="submission" date="2019-07" db="EMBL/GenBank/DDBJ databases">
        <title>Draft genome assembly of a fouling barnacle, Amphibalanus amphitrite (Darwin, 1854): The first reference genome for Thecostraca.</title>
        <authorList>
            <person name="Kim W."/>
        </authorList>
    </citation>
    <scope>NUCLEOTIDE SEQUENCE [LARGE SCALE GENOMIC DNA]</scope>
    <source>
        <strain evidence="11">SNU_AA5</strain>
        <tissue evidence="11">Soma without cirri and trophi</tissue>
    </source>
</reference>
<keyword evidence="12" id="KW-1185">Reference proteome</keyword>
<evidence type="ECO:0000256" key="2">
    <source>
        <dbReference type="ARBA" id="ARBA00022490"/>
    </source>
</evidence>
<dbReference type="InterPro" id="IPR013979">
    <property type="entry name" value="TIF_beta_prop-like"/>
</dbReference>
<keyword evidence="6 7" id="KW-0648">Protein biosynthesis</keyword>
<dbReference type="InterPro" id="IPR015943">
    <property type="entry name" value="WD40/YVTN_repeat-like_dom_sf"/>
</dbReference>
<evidence type="ECO:0000256" key="1">
    <source>
        <dbReference type="ARBA" id="ARBA00004496"/>
    </source>
</evidence>
<organism evidence="11 12">
    <name type="scientific">Amphibalanus amphitrite</name>
    <name type="common">Striped barnacle</name>
    <name type="synonym">Balanus amphitrite</name>
    <dbReference type="NCBI Taxonomy" id="1232801"/>
    <lineage>
        <taxon>Eukaryota</taxon>
        <taxon>Metazoa</taxon>
        <taxon>Ecdysozoa</taxon>
        <taxon>Arthropoda</taxon>
        <taxon>Crustacea</taxon>
        <taxon>Multicrustacea</taxon>
        <taxon>Cirripedia</taxon>
        <taxon>Thoracica</taxon>
        <taxon>Thoracicalcarea</taxon>
        <taxon>Balanomorpha</taxon>
        <taxon>Balanoidea</taxon>
        <taxon>Balanidae</taxon>
        <taxon>Amphibalaninae</taxon>
        <taxon>Amphibalanus</taxon>
    </lineage>
</organism>
<comment type="function">
    <text evidence="7">RNA-binding component of the eukaryotic translation initiation factor 3 (eIF-3) complex, which is involved in protein synthesis of a specialized repertoire of mRNAs and, together with other initiation factors, stimulates binding of mRNA and methionyl-tRNAi to the 40S ribosome. The eIF-3 complex specifically targets and initiates translation of a subset of mRNAs involved in cell proliferation.</text>
</comment>
<evidence type="ECO:0000256" key="9">
    <source>
        <dbReference type="SAM" id="MobiDB-lite"/>
    </source>
</evidence>
<proteinExistence type="inferred from homology"/>
<dbReference type="Gene3D" id="3.30.70.330">
    <property type="match status" value="1"/>
</dbReference>
<dbReference type="GO" id="GO:0003723">
    <property type="term" value="F:RNA binding"/>
    <property type="evidence" value="ECO:0007669"/>
    <property type="project" value="UniProtKB-UniRule"/>
</dbReference>
<evidence type="ECO:0000256" key="7">
    <source>
        <dbReference type="HAMAP-Rule" id="MF_03001"/>
    </source>
</evidence>
<dbReference type="Proteomes" id="UP000440578">
    <property type="component" value="Unassembled WGS sequence"/>
</dbReference>
<name>A0A6A4VEC0_AMPAM</name>
<dbReference type="AlphaFoldDB" id="A0A6A4VEC0"/>
<evidence type="ECO:0000313" key="12">
    <source>
        <dbReference type="Proteomes" id="UP000440578"/>
    </source>
</evidence>
<comment type="function">
    <text evidence="8">Component of the eukaryotic translation initiation factor 3 (eIF-3) complex, which is involved in protein synthesis and, together with other initiation factors, stimulates binding of mRNA and methionyl-tRNAi to the 40S ribosome.</text>
</comment>
<comment type="subunit">
    <text evidence="7 8">Component of the eukaryotic translation initiation factor 3 (eIF-3) complex.</text>
</comment>
<dbReference type="GO" id="GO:0001732">
    <property type="term" value="P:formation of cytoplasmic translation initiation complex"/>
    <property type="evidence" value="ECO:0007669"/>
    <property type="project" value="UniProtKB-UniRule"/>
</dbReference>
<evidence type="ECO:0000256" key="3">
    <source>
        <dbReference type="ARBA" id="ARBA00022540"/>
    </source>
</evidence>
<dbReference type="Gene3D" id="2.130.10.10">
    <property type="entry name" value="YVTN repeat-like/Quinoprotein amine dehydrogenase"/>
    <property type="match status" value="2"/>
</dbReference>
<dbReference type="PIRSF" id="PIRSF036424">
    <property type="entry name" value="eIF3b"/>
    <property type="match status" value="1"/>
</dbReference>
<dbReference type="SMART" id="SM00360">
    <property type="entry name" value="RRM"/>
    <property type="match status" value="1"/>
</dbReference>
<comment type="subcellular location">
    <subcellularLocation>
        <location evidence="1 7 8">Cytoplasm</location>
    </subcellularLocation>
</comment>
<evidence type="ECO:0000313" key="11">
    <source>
        <dbReference type="EMBL" id="KAF0287931.1"/>
    </source>
</evidence>